<dbReference type="EMBL" id="CP016199">
    <property type="protein sequence ID" value="ASS37283.1"/>
    <property type="molecule type" value="Genomic_DNA"/>
</dbReference>
<dbReference type="FunFam" id="3.40.50.150:FF:000041">
    <property type="entry name" value="Ribosomal RNA small subunit methyltransferase G"/>
    <property type="match status" value="1"/>
</dbReference>
<comment type="subcellular location">
    <subcellularLocation>
        <location evidence="6">Cytoplasm</location>
    </subcellularLocation>
</comment>
<name>A0A223AQN5_9FIRM</name>
<dbReference type="GO" id="GO:0070043">
    <property type="term" value="F:rRNA (guanine-N7-)-methyltransferase activity"/>
    <property type="evidence" value="ECO:0007669"/>
    <property type="project" value="UniProtKB-UniRule"/>
</dbReference>
<feature type="binding site" evidence="6">
    <location>
        <position position="80"/>
    </location>
    <ligand>
        <name>S-adenosyl-L-methionine</name>
        <dbReference type="ChEBI" id="CHEBI:59789"/>
    </ligand>
</feature>
<evidence type="ECO:0000256" key="3">
    <source>
        <dbReference type="ARBA" id="ARBA00022603"/>
    </source>
</evidence>
<feature type="binding site" evidence="6">
    <location>
        <begin position="126"/>
        <end position="127"/>
    </location>
    <ligand>
        <name>S-adenosyl-L-methionine</name>
        <dbReference type="ChEBI" id="CHEBI:59789"/>
    </ligand>
</feature>
<organism evidence="7 8">
    <name type="scientific">Mogibacterium pumilum</name>
    <dbReference type="NCBI Taxonomy" id="86332"/>
    <lineage>
        <taxon>Bacteria</taxon>
        <taxon>Bacillati</taxon>
        <taxon>Bacillota</taxon>
        <taxon>Clostridia</taxon>
        <taxon>Peptostreptococcales</taxon>
        <taxon>Anaerovoracaceae</taxon>
        <taxon>Mogibacterium</taxon>
    </lineage>
</organism>
<dbReference type="InterPro" id="IPR003682">
    <property type="entry name" value="rRNA_ssu_MeTfrase_G"/>
</dbReference>
<evidence type="ECO:0000256" key="5">
    <source>
        <dbReference type="ARBA" id="ARBA00022691"/>
    </source>
</evidence>
<dbReference type="InterPro" id="IPR029063">
    <property type="entry name" value="SAM-dependent_MTases_sf"/>
</dbReference>
<sequence length="237" mass="26593">MSMKDNLVSELNNKYGNNKTDKMVNYMQRILEINEHINLTAVREEGEFLEKHIIDSLVCNDYEEFQRAKLVVDMGTGGGFPGIPLAITNPNKKFILVDSLNKRLKVIDQVAAELGVENIELLHTRAEDMGHNVKYREKIDVCVSRAVASLDILSEWCLPLVKKGGYFIPYKGEGAEYEIAAAETAIRVLGGNVDKIENPSEDKNAISGHRLIFIKKVNGTPKRFPRKPGIAKKTPIR</sequence>
<dbReference type="CDD" id="cd02440">
    <property type="entry name" value="AdoMet_MTases"/>
    <property type="match status" value="1"/>
</dbReference>
<dbReference type="EC" id="2.1.1.-" evidence="6"/>
<dbReference type="NCBIfam" id="TIGR00138">
    <property type="entry name" value="rsmG_gidB"/>
    <property type="match status" value="1"/>
</dbReference>
<dbReference type="HAMAP" id="MF_00074">
    <property type="entry name" value="16SrRNA_methyltr_G"/>
    <property type="match status" value="1"/>
</dbReference>
<keyword evidence="5 6" id="KW-0949">S-adenosyl-L-methionine</keyword>
<evidence type="ECO:0000256" key="1">
    <source>
        <dbReference type="ARBA" id="ARBA00022490"/>
    </source>
</evidence>
<gene>
    <name evidence="6" type="primary">rsmG</name>
    <name evidence="7" type="ORF">AXF17_01560</name>
</gene>
<dbReference type="PANTHER" id="PTHR31760">
    <property type="entry name" value="S-ADENOSYL-L-METHIONINE-DEPENDENT METHYLTRANSFERASES SUPERFAMILY PROTEIN"/>
    <property type="match status" value="1"/>
</dbReference>
<evidence type="ECO:0000313" key="7">
    <source>
        <dbReference type="EMBL" id="ASS37283.1"/>
    </source>
</evidence>
<dbReference type="Gene3D" id="3.40.50.150">
    <property type="entry name" value="Vaccinia Virus protein VP39"/>
    <property type="match status" value="1"/>
</dbReference>
<evidence type="ECO:0000256" key="6">
    <source>
        <dbReference type="HAMAP-Rule" id="MF_00074"/>
    </source>
</evidence>
<dbReference type="PIRSF" id="PIRSF003078">
    <property type="entry name" value="GidB"/>
    <property type="match status" value="1"/>
</dbReference>
<feature type="binding site" evidence="6">
    <location>
        <position position="145"/>
    </location>
    <ligand>
        <name>S-adenosyl-L-methionine</name>
        <dbReference type="ChEBI" id="CHEBI:59789"/>
    </ligand>
</feature>
<keyword evidence="2 6" id="KW-0698">rRNA processing</keyword>
<evidence type="ECO:0000256" key="2">
    <source>
        <dbReference type="ARBA" id="ARBA00022552"/>
    </source>
</evidence>
<keyword evidence="8" id="KW-1185">Reference proteome</keyword>
<dbReference type="PANTHER" id="PTHR31760:SF0">
    <property type="entry name" value="S-ADENOSYL-L-METHIONINE-DEPENDENT METHYLTRANSFERASES SUPERFAMILY PROTEIN"/>
    <property type="match status" value="1"/>
</dbReference>
<keyword evidence="3 6" id="KW-0489">Methyltransferase</keyword>
<reference evidence="8" key="1">
    <citation type="submission" date="2016-05" db="EMBL/GenBank/DDBJ databases">
        <authorList>
            <person name="Holder M.E."/>
            <person name="Ajami N.J."/>
            <person name="Petrosino J.F."/>
        </authorList>
    </citation>
    <scope>NUCLEOTIDE SEQUENCE [LARGE SCALE GENOMIC DNA]</scope>
    <source>
        <strain evidence="8">ATCC 700696</strain>
    </source>
</reference>
<comment type="caution">
    <text evidence="6">Lacks conserved residue(s) required for the propagation of feature annotation.</text>
</comment>
<feature type="binding site" evidence="6">
    <location>
        <position position="75"/>
    </location>
    <ligand>
        <name>S-adenosyl-L-methionine</name>
        <dbReference type="ChEBI" id="CHEBI:59789"/>
    </ligand>
</feature>
<keyword evidence="1 6" id="KW-0963">Cytoplasm</keyword>
<keyword evidence="4 6" id="KW-0808">Transferase</keyword>
<dbReference type="GO" id="GO:0005829">
    <property type="term" value="C:cytosol"/>
    <property type="evidence" value="ECO:0007669"/>
    <property type="project" value="TreeGrafter"/>
</dbReference>
<dbReference type="Pfam" id="PF02527">
    <property type="entry name" value="GidB"/>
    <property type="match status" value="1"/>
</dbReference>
<dbReference type="AlphaFoldDB" id="A0A223AQN5"/>
<protein>
    <recommendedName>
        <fullName evidence="6">Ribosomal RNA small subunit methyltransferase G</fullName>
        <ecNumber evidence="6">2.1.1.-</ecNumber>
    </recommendedName>
    <alternativeName>
        <fullName evidence="6">16S rRNA 7-methylguanosine methyltransferase</fullName>
        <shortName evidence="6">16S rRNA m7G methyltransferase</shortName>
    </alternativeName>
</protein>
<dbReference type="SUPFAM" id="SSF53335">
    <property type="entry name" value="S-adenosyl-L-methionine-dependent methyltransferases"/>
    <property type="match status" value="1"/>
</dbReference>
<comment type="similarity">
    <text evidence="6">Belongs to the methyltransferase superfamily. RNA methyltransferase RsmG family.</text>
</comment>
<evidence type="ECO:0000313" key="8">
    <source>
        <dbReference type="Proteomes" id="UP000214689"/>
    </source>
</evidence>
<proteinExistence type="inferred from homology"/>
<dbReference type="Proteomes" id="UP000214689">
    <property type="component" value="Chromosome"/>
</dbReference>
<comment type="function">
    <text evidence="6">Specifically methylates the N7 position of a guanine in 16S rRNA.</text>
</comment>
<evidence type="ECO:0000256" key="4">
    <source>
        <dbReference type="ARBA" id="ARBA00022679"/>
    </source>
</evidence>
<accession>A0A223AQN5</accession>